<protein>
    <submittedName>
        <fullName evidence="3">8-oxo-dGDP phosphatase nudt18-like</fullName>
    </submittedName>
</protein>
<accession>A0AAV4DD45</accession>
<dbReference type="InterPro" id="IPR015797">
    <property type="entry name" value="NUDIX_hydrolase-like_dom_sf"/>
</dbReference>
<dbReference type="AlphaFoldDB" id="A0AAV4DD45"/>
<name>A0AAV4DD45_9GAST</name>
<feature type="domain" description="Nudix hydrolase" evidence="2">
    <location>
        <begin position="41"/>
        <end position="171"/>
    </location>
</feature>
<dbReference type="GO" id="GO:0044715">
    <property type="term" value="F:8-oxo-dGDP phosphatase activity"/>
    <property type="evidence" value="ECO:0007669"/>
    <property type="project" value="TreeGrafter"/>
</dbReference>
<dbReference type="Proteomes" id="UP000735302">
    <property type="component" value="Unassembled WGS sequence"/>
</dbReference>
<dbReference type="InterPro" id="IPR020084">
    <property type="entry name" value="NUDIX_hydrolase_CS"/>
</dbReference>
<sequence>MGVEDDLLSILNGQAVPVRDTLDVRPESSREEKFVPMTKTNMCYICGAVIFDESGRILLIQEAKKSCRGEWYLPIGRLERNETLIAGAHREVKEEAGIDCEFTTLLSVEVQNSTWIRFVFFGTIKDGTKLKTTEEQDSESIQAKMFTLEEIQLSRQSVRASDIFKLIETAQKYCQTDISKRRPPCFPVISPHMRLIHRIVIVDRATSKDQPISILVNKDDGDHIPITLLNYSRDGHIAASVYAVLKDAVGSNLSSSGCSVRMCGILGAEHKGTGELEDGLCLTSLVSLDIAPASVSSDSVASASPPAVSSASYAWCPITDMDLIRRIEEAAGKGKLVPFLS</sequence>
<keyword evidence="1" id="KW-0378">Hydrolase</keyword>
<evidence type="ECO:0000313" key="4">
    <source>
        <dbReference type="Proteomes" id="UP000735302"/>
    </source>
</evidence>
<evidence type="ECO:0000256" key="1">
    <source>
        <dbReference type="ARBA" id="ARBA00022801"/>
    </source>
</evidence>
<dbReference type="PANTHER" id="PTHR22769">
    <property type="entry name" value="MUTT/NUDIX HYDROLASE"/>
    <property type="match status" value="1"/>
</dbReference>
<gene>
    <name evidence="3" type="ORF">PoB_006865800</name>
</gene>
<dbReference type="PROSITE" id="PS00893">
    <property type="entry name" value="NUDIX_BOX"/>
    <property type="match status" value="1"/>
</dbReference>
<dbReference type="Pfam" id="PF00293">
    <property type="entry name" value="NUDIX"/>
    <property type="match status" value="1"/>
</dbReference>
<dbReference type="EMBL" id="BLXT01007756">
    <property type="protein sequence ID" value="GFO42153.1"/>
    <property type="molecule type" value="Genomic_DNA"/>
</dbReference>
<organism evidence="3 4">
    <name type="scientific">Plakobranchus ocellatus</name>
    <dbReference type="NCBI Taxonomy" id="259542"/>
    <lineage>
        <taxon>Eukaryota</taxon>
        <taxon>Metazoa</taxon>
        <taxon>Spiralia</taxon>
        <taxon>Lophotrochozoa</taxon>
        <taxon>Mollusca</taxon>
        <taxon>Gastropoda</taxon>
        <taxon>Heterobranchia</taxon>
        <taxon>Euthyneura</taxon>
        <taxon>Panpulmonata</taxon>
        <taxon>Sacoglossa</taxon>
        <taxon>Placobranchoidea</taxon>
        <taxon>Plakobranchidae</taxon>
        <taxon>Plakobranchus</taxon>
    </lineage>
</organism>
<dbReference type="SUPFAM" id="SSF55811">
    <property type="entry name" value="Nudix"/>
    <property type="match status" value="1"/>
</dbReference>
<proteinExistence type="predicted"/>
<dbReference type="Gene3D" id="3.90.79.10">
    <property type="entry name" value="Nucleoside Triphosphate Pyrophosphohydrolase"/>
    <property type="match status" value="1"/>
</dbReference>
<dbReference type="PROSITE" id="PS51462">
    <property type="entry name" value="NUDIX"/>
    <property type="match status" value="1"/>
</dbReference>
<evidence type="ECO:0000259" key="2">
    <source>
        <dbReference type="PROSITE" id="PS51462"/>
    </source>
</evidence>
<comment type="caution">
    <text evidence="3">The sequence shown here is derived from an EMBL/GenBank/DDBJ whole genome shotgun (WGS) entry which is preliminary data.</text>
</comment>
<dbReference type="GO" id="GO:0044716">
    <property type="term" value="F:8-oxo-GDP phosphatase activity"/>
    <property type="evidence" value="ECO:0007669"/>
    <property type="project" value="TreeGrafter"/>
</dbReference>
<dbReference type="PANTHER" id="PTHR22769:SF56">
    <property type="entry name" value="8-OXO-DGDP PHOSPHATASE NUDT18"/>
    <property type="match status" value="1"/>
</dbReference>
<dbReference type="InterPro" id="IPR000086">
    <property type="entry name" value="NUDIX_hydrolase_dom"/>
</dbReference>
<reference evidence="3 4" key="1">
    <citation type="journal article" date="2021" name="Elife">
        <title>Chloroplast acquisition without the gene transfer in kleptoplastic sea slugs, Plakobranchus ocellatus.</title>
        <authorList>
            <person name="Maeda T."/>
            <person name="Takahashi S."/>
            <person name="Yoshida T."/>
            <person name="Shimamura S."/>
            <person name="Takaki Y."/>
            <person name="Nagai Y."/>
            <person name="Toyoda A."/>
            <person name="Suzuki Y."/>
            <person name="Arimoto A."/>
            <person name="Ishii H."/>
            <person name="Satoh N."/>
            <person name="Nishiyama T."/>
            <person name="Hasebe M."/>
            <person name="Maruyama T."/>
            <person name="Minagawa J."/>
            <person name="Obokata J."/>
            <person name="Shigenobu S."/>
        </authorList>
    </citation>
    <scope>NUCLEOTIDE SEQUENCE [LARGE SCALE GENOMIC DNA]</scope>
</reference>
<keyword evidence="4" id="KW-1185">Reference proteome</keyword>
<evidence type="ECO:0000313" key="3">
    <source>
        <dbReference type="EMBL" id="GFO42153.1"/>
    </source>
</evidence>